<name>K6YMI0_9ALTE</name>
<reference evidence="16" key="1">
    <citation type="journal article" date="2014" name="Environ. Microbiol.">
        <title>Comparative genomics of the marine bacterial genus Glaciecola reveals the high degree of genomic diversity and genomic characteristic for cold adaptation.</title>
        <authorList>
            <person name="Qin Q.L."/>
            <person name="Xie B.B."/>
            <person name="Yu Y."/>
            <person name="Shu Y.L."/>
            <person name="Rong J.C."/>
            <person name="Zhang Y.J."/>
            <person name="Zhao D.L."/>
            <person name="Chen X.L."/>
            <person name="Zhang X.Y."/>
            <person name="Chen B."/>
            <person name="Zhou B.C."/>
            <person name="Zhang Y.Z."/>
        </authorList>
    </citation>
    <scope>NUCLEOTIDE SEQUENCE [LARGE SCALE GENOMIC DNA]</scope>
    <source>
        <strain evidence="16">LMG 21857</strain>
    </source>
</reference>
<dbReference type="Gene3D" id="3.30.230.10">
    <property type="match status" value="1"/>
</dbReference>
<dbReference type="STRING" id="1129793.GPLA_2996"/>
<evidence type="ECO:0000256" key="5">
    <source>
        <dbReference type="ARBA" id="ARBA00022605"/>
    </source>
</evidence>
<evidence type="ECO:0000256" key="11">
    <source>
        <dbReference type="ARBA" id="ARBA00049375"/>
    </source>
</evidence>
<dbReference type="AlphaFoldDB" id="K6YMI0"/>
<evidence type="ECO:0000256" key="12">
    <source>
        <dbReference type="HAMAP-Rule" id="MF_00384"/>
    </source>
</evidence>
<comment type="pathway">
    <text evidence="1 12">Amino-acid biosynthesis; L-threonine biosynthesis; L-threonine from L-aspartate: step 4/5.</text>
</comment>
<comment type="similarity">
    <text evidence="2 12">Belongs to the GHMP kinase family. Homoserine kinase subfamily.</text>
</comment>
<evidence type="ECO:0000256" key="1">
    <source>
        <dbReference type="ARBA" id="ARBA00005015"/>
    </source>
</evidence>
<dbReference type="InterPro" id="IPR006203">
    <property type="entry name" value="GHMP_knse_ATP-bd_CS"/>
</dbReference>
<dbReference type="PROSITE" id="PS00627">
    <property type="entry name" value="GHMP_KINASES_ATP"/>
    <property type="match status" value="1"/>
</dbReference>
<keyword evidence="10 12" id="KW-0067">ATP-binding</keyword>
<comment type="function">
    <text evidence="12">Catalyzes the ATP-dependent phosphorylation of L-homoserine to L-homoserine phosphate.</text>
</comment>
<keyword evidence="16" id="KW-1185">Reference proteome</keyword>
<dbReference type="InterPro" id="IPR036554">
    <property type="entry name" value="GHMP_kinase_C_sf"/>
</dbReference>
<comment type="caution">
    <text evidence="15">The sequence shown here is derived from an EMBL/GenBank/DDBJ whole genome shotgun (WGS) entry which is preliminary data.</text>
</comment>
<dbReference type="Gene3D" id="3.30.70.890">
    <property type="entry name" value="GHMP kinase, C-terminal domain"/>
    <property type="match status" value="1"/>
</dbReference>
<evidence type="ECO:0000256" key="3">
    <source>
        <dbReference type="ARBA" id="ARBA00012078"/>
    </source>
</evidence>
<comment type="catalytic activity">
    <reaction evidence="11 12">
        <text>L-homoserine + ATP = O-phospho-L-homoserine + ADP + H(+)</text>
        <dbReference type="Rhea" id="RHEA:13985"/>
        <dbReference type="ChEBI" id="CHEBI:15378"/>
        <dbReference type="ChEBI" id="CHEBI:30616"/>
        <dbReference type="ChEBI" id="CHEBI:57476"/>
        <dbReference type="ChEBI" id="CHEBI:57590"/>
        <dbReference type="ChEBI" id="CHEBI:456216"/>
        <dbReference type="EC" id="2.7.1.39"/>
    </reaction>
</comment>
<dbReference type="PRINTS" id="PR00958">
    <property type="entry name" value="HOMSERKINASE"/>
</dbReference>
<dbReference type="Pfam" id="PF00288">
    <property type="entry name" value="GHMP_kinases_N"/>
    <property type="match status" value="1"/>
</dbReference>
<evidence type="ECO:0000256" key="2">
    <source>
        <dbReference type="ARBA" id="ARBA00007370"/>
    </source>
</evidence>
<gene>
    <name evidence="12 15" type="primary">thrB</name>
    <name evidence="15" type="ORF">GPLA_2996</name>
</gene>
<dbReference type="GO" id="GO:0004413">
    <property type="term" value="F:homoserine kinase activity"/>
    <property type="evidence" value="ECO:0007669"/>
    <property type="project" value="UniProtKB-UniRule"/>
</dbReference>
<evidence type="ECO:0000259" key="14">
    <source>
        <dbReference type="Pfam" id="PF08544"/>
    </source>
</evidence>
<evidence type="ECO:0000256" key="6">
    <source>
        <dbReference type="ARBA" id="ARBA00022679"/>
    </source>
</evidence>
<dbReference type="NCBIfam" id="TIGR00191">
    <property type="entry name" value="thrB"/>
    <property type="match status" value="1"/>
</dbReference>
<comment type="subcellular location">
    <subcellularLocation>
        <location evidence="12">Cytoplasm</location>
    </subcellularLocation>
</comment>
<evidence type="ECO:0000256" key="7">
    <source>
        <dbReference type="ARBA" id="ARBA00022697"/>
    </source>
</evidence>
<dbReference type="HAMAP" id="MF_00384">
    <property type="entry name" value="Homoser_kinase"/>
    <property type="match status" value="1"/>
</dbReference>
<dbReference type="InterPro" id="IPR014721">
    <property type="entry name" value="Ribsml_uS5_D2-typ_fold_subgr"/>
</dbReference>
<dbReference type="SUPFAM" id="SSF54211">
    <property type="entry name" value="Ribosomal protein S5 domain 2-like"/>
    <property type="match status" value="1"/>
</dbReference>
<dbReference type="InterPro" id="IPR013750">
    <property type="entry name" value="GHMP_kinase_C_dom"/>
</dbReference>
<dbReference type="Pfam" id="PF08544">
    <property type="entry name" value="GHMP_kinases_C"/>
    <property type="match status" value="1"/>
</dbReference>
<keyword evidence="8 12" id="KW-0547">Nucleotide-binding</keyword>
<feature type="domain" description="GHMP kinase N-terminal" evidence="13">
    <location>
        <begin position="87"/>
        <end position="183"/>
    </location>
</feature>
<evidence type="ECO:0000256" key="9">
    <source>
        <dbReference type="ARBA" id="ARBA00022777"/>
    </source>
</evidence>
<protein>
    <recommendedName>
        <fullName evidence="4 12">Homoserine kinase</fullName>
        <shortName evidence="12">HK</shortName>
        <shortName evidence="12">HSK</shortName>
        <ecNumber evidence="3 12">2.7.1.39</ecNumber>
    </recommendedName>
</protein>
<dbReference type="PANTHER" id="PTHR20861:SF1">
    <property type="entry name" value="HOMOSERINE KINASE"/>
    <property type="match status" value="1"/>
</dbReference>
<evidence type="ECO:0000313" key="16">
    <source>
        <dbReference type="Proteomes" id="UP000006322"/>
    </source>
</evidence>
<dbReference type="GO" id="GO:0009088">
    <property type="term" value="P:threonine biosynthetic process"/>
    <property type="evidence" value="ECO:0007669"/>
    <property type="project" value="UniProtKB-UniRule"/>
</dbReference>
<dbReference type="Proteomes" id="UP000006322">
    <property type="component" value="Unassembled WGS sequence"/>
</dbReference>
<feature type="binding site" evidence="12">
    <location>
        <begin position="119"/>
        <end position="129"/>
    </location>
    <ligand>
        <name>ATP</name>
        <dbReference type="ChEBI" id="CHEBI:30616"/>
    </ligand>
</feature>
<feature type="domain" description="GHMP kinase C-terminal" evidence="14">
    <location>
        <begin position="244"/>
        <end position="320"/>
    </location>
</feature>
<dbReference type="EC" id="2.7.1.39" evidence="3 12"/>
<dbReference type="InterPro" id="IPR020568">
    <property type="entry name" value="Ribosomal_Su5_D2-typ_SF"/>
</dbReference>
<evidence type="ECO:0000256" key="10">
    <source>
        <dbReference type="ARBA" id="ARBA00022840"/>
    </source>
</evidence>
<keyword evidence="12" id="KW-0963">Cytoplasm</keyword>
<dbReference type="SUPFAM" id="SSF55060">
    <property type="entry name" value="GHMP Kinase, C-terminal domain"/>
    <property type="match status" value="1"/>
</dbReference>
<dbReference type="NCBIfam" id="NF002288">
    <property type="entry name" value="PRK01212.1-4"/>
    <property type="match status" value="1"/>
</dbReference>
<dbReference type="EMBL" id="BAER01000075">
    <property type="protein sequence ID" value="GAC33889.1"/>
    <property type="molecule type" value="Genomic_DNA"/>
</dbReference>
<dbReference type="InterPro" id="IPR006204">
    <property type="entry name" value="GHMP_kinase_N_dom"/>
</dbReference>
<keyword evidence="7 12" id="KW-0791">Threonine biosynthesis</keyword>
<organism evidence="15 16">
    <name type="scientific">Paraglaciecola polaris LMG 21857</name>
    <dbReference type="NCBI Taxonomy" id="1129793"/>
    <lineage>
        <taxon>Bacteria</taxon>
        <taxon>Pseudomonadati</taxon>
        <taxon>Pseudomonadota</taxon>
        <taxon>Gammaproteobacteria</taxon>
        <taxon>Alteromonadales</taxon>
        <taxon>Alteromonadaceae</taxon>
        <taxon>Paraglaciecola</taxon>
    </lineage>
</organism>
<evidence type="ECO:0000256" key="4">
    <source>
        <dbReference type="ARBA" id="ARBA00017858"/>
    </source>
</evidence>
<dbReference type="PIRSF" id="PIRSF000676">
    <property type="entry name" value="Homoser_kin"/>
    <property type="match status" value="1"/>
</dbReference>
<dbReference type="InterPro" id="IPR000870">
    <property type="entry name" value="Homoserine_kinase"/>
</dbReference>
<proteinExistence type="inferred from homology"/>
<accession>K6YMI0</accession>
<keyword evidence="9 12" id="KW-0418">Kinase</keyword>
<sequence>MEARRVMSKQNDMQNVNEAVMRGKVLRAFAPASTGNVSLGFDLLGAALKPIDGTVLGDEVDLELASEFSLVVKGAFAHKLPADHDTNIVTRCYRHFIKVLGDKGIVLPAVKMTLHKHLPIGSGLGSSAASVVAALHGLNEFYAQVLGEVPFNQHQLLLIMGELEGQISGSVHYDNVAPCYLGGLTLMAEQADTLALQLPTFKHWYWVACYSGITVSTAAAREILPKQVSMPDTLKFGRQLAVFVDALYRQDEKLAVSMMTDVIAEPYRKSLLPYFDESRQFAMQNGALAFGISGSGPTVFAVCDNLEQAQKISLWLKENYIQNDTGFSHVCQLDEQGAVVKNANA</sequence>
<dbReference type="UniPathway" id="UPA00050">
    <property type="reaction ID" value="UER00064"/>
</dbReference>
<dbReference type="GO" id="GO:0005524">
    <property type="term" value="F:ATP binding"/>
    <property type="evidence" value="ECO:0007669"/>
    <property type="project" value="UniProtKB-UniRule"/>
</dbReference>
<dbReference type="PANTHER" id="PTHR20861">
    <property type="entry name" value="HOMOSERINE/4-DIPHOSPHOCYTIDYL-2-C-METHYL-D-ERYTHRITOL KINASE"/>
    <property type="match status" value="1"/>
</dbReference>
<evidence type="ECO:0000256" key="8">
    <source>
        <dbReference type="ARBA" id="ARBA00022741"/>
    </source>
</evidence>
<evidence type="ECO:0000259" key="13">
    <source>
        <dbReference type="Pfam" id="PF00288"/>
    </source>
</evidence>
<keyword evidence="5 12" id="KW-0028">Amino-acid biosynthesis</keyword>
<dbReference type="GO" id="GO:0005737">
    <property type="term" value="C:cytoplasm"/>
    <property type="evidence" value="ECO:0007669"/>
    <property type="project" value="UniProtKB-SubCell"/>
</dbReference>
<keyword evidence="6 12" id="KW-0808">Transferase</keyword>
<evidence type="ECO:0000313" key="15">
    <source>
        <dbReference type="EMBL" id="GAC33889.1"/>
    </source>
</evidence>